<dbReference type="AlphaFoldDB" id="X1G3N0"/>
<organism evidence="1">
    <name type="scientific">marine sediment metagenome</name>
    <dbReference type="NCBI Taxonomy" id="412755"/>
    <lineage>
        <taxon>unclassified sequences</taxon>
        <taxon>metagenomes</taxon>
        <taxon>ecological metagenomes</taxon>
    </lineage>
</organism>
<gene>
    <name evidence="1" type="ORF">S03H2_31980</name>
</gene>
<evidence type="ECO:0000313" key="1">
    <source>
        <dbReference type="EMBL" id="GAH52491.1"/>
    </source>
</evidence>
<evidence type="ECO:0008006" key="2">
    <source>
        <dbReference type="Google" id="ProtNLM"/>
    </source>
</evidence>
<name>X1G3N0_9ZZZZ</name>
<protein>
    <recommendedName>
        <fullName evidence="2">DUF4177 domain-containing protein</fullName>
    </recommendedName>
</protein>
<dbReference type="EMBL" id="BARU01019420">
    <property type="protein sequence ID" value="GAH52491.1"/>
    <property type="molecule type" value="Genomic_DNA"/>
</dbReference>
<comment type="caution">
    <text evidence="1">The sequence shown here is derived from an EMBL/GenBank/DDBJ whole genome shotgun (WGS) entry which is preliminary data.</text>
</comment>
<proteinExistence type="predicted"/>
<accession>X1G3N0</accession>
<reference evidence="1" key="1">
    <citation type="journal article" date="2014" name="Front. Microbiol.">
        <title>High frequency of phylogenetically diverse reductive dehalogenase-homologous genes in deep subseafloor sedimentary metagenomes.</title>
        <authorList>
            <person name="Kawai M."/>
            <person name="Futagami T."/>
            <person name="Toyoda A."/>
            <person name="Takaki Y."/>
            <person name="Nishi S."/>
            <person name="Hori S."/>
            <person name="Arai W."/>
            <person name="Tsubouchi T."/>
            <person name="Morono Y."/>
            <person name="Uchiyama I."/>
            <person name="Ito T."/>
            <person name="Fujiyama A."/>
            <person name="Inagaki F."/>
            <person name="Takami H."/>
        </authorList>
    </citation>
    <scope>NUCLEOTIDE SEQUENCE</scope>
    <source>
        <strain evidence="1">Expedition CK06-06</strain>
    </source>
</reference>
<sequence length="56" mass="6417">MGVWKAKVVSSKRNEFKGFEIEIAQLLNAGWTVIGYSFSDRFQHALLKKETKEGKD</sequence>